<evidence type="ECO:0000256" key="1">
    <source>
        <dbReference type="SAM" id="MobiDB-lite"/>
    </source>
</evidence>
<gene>
    <name evidence="2" type="ORF">AARE701A_LOCUS8494</name>
</gene>
<dbReference type="AlphaFoldDB" id="A0A8S2A1A0"/>
<keyword evidence="3" id="KW-1185">Reference proteome</keyword>
<dbReference type="Proteomes" id="UP000682877">
    <property type="component" value="Chromosome 3"/>
</dbReference>
<feature type="region of interest" description="Disordered" evidence="1">
    <location>
        <begin position="1"/>
        <end position="77"/>
    </location>
</feature>
<organism evidence="2 3">
    <name type="scientific">Arabidopsis arenosa</name>
    <name type="common">Sand rock-cress</name>
    <name type="synonym">Cardaminopsis arenosa</name>
    <dbReference type="NCBI Taxonomy" id="38785"/>
    <lineage>
        <taxon>Eukaryota</taxon>
        <taxon>Viridiplantae</taxon>
        <taxon>Streptophyta</taxon>
        <taxon>Embryophyta</taxon>
        <taxon>Tracheophyta</taxon>
        <taxon>Spermatophyta</taxon>
        <taxon>Magnoliopsida</taxon>
        <taxon>eudicotyledons</taxon>
        <taxon>Gunneridae</taxon>
        <taxon>Pentapetalae</taxon>
        <taxon>rosids</taxon>
        <taxon>malvids</taxon>
        <taxon>Brassicales</taxon>
        <taxon>Brassicaceae</taxon>
        <taxon>Camelineae</taxon>
        <taxon>Arabidopsis</taxon>
    </lineage>
</organism>
<evidence type="ECO:0000313" key="2">
    <source>
        <dbReference type="EMBL" id="CAE5979846.1"/>
    </source>
</evidence>
<proteinExistence type="predicted"/>
<reference evidence="2" key="1">
    <citation type="submission" date="2021-01" db="EMBL/GenBank/DDBJ databases">
        <authorList>
            <person name="Bezrukov I."/>
        </authorList>
    </citation>
    <scope>NUCLEOTIDE SEQUENCE</scope>
</reference>
<accession>A0A8S2A1A0</accession>
<feature type="compositionally biased region" description="Basic and acidic residues" evidence="1">
    <location>
        <begin position="38"/>
        <end position="47"/>
    </location>
</feature>
<sequence length="328" mass="36783">MDGEAYGDGEEQKSEDEDESYWFDCCDDSDVASSGDEDYGKSYKFSDEETDDEENLEVEQEVNAKEAEVKDEEDEEMVDVPKKEENKIVPIDKRMSITAKEYVQLLSGGVDIAVGAKPIDASVNFHIKVYVNQHTCFVTERSARCTQATKDILGVLYKNFVGGVGPGVGYWKAHRTLKYARELVRGSQETGYKDLPEYLYRIRRANPGTLTRLEVDELDRFKRKQAALMTTVLTKGVEKALESRVIRASKLSVQEIDPHQYEDEACSVPDSVTGKSVNQPFVKVKSGRPKMSRIKGHLEVASPRKVPRKAYACSNCGNVGHNRLSCKA</sequence>
<feature type="compositionally biased region" description="Acidic residues" evidence="1">
    <location>
        <begin position="1"/>
        <end position="30"/>
    </location>
</feature>
<feature type="compositionally biased region" description="Acidic residues" evidence="1">
    <location>
        <begin position="48"/>
        <end position="60"/>
    </location>
</feature>
<name>A0A8S2A1A0_ARAAE</name>
<protein>
    <recommendedName>
        <fullName evidence="4">CCHC-type domain-containing protein</fullName>
    </recommendedName>
</protein>
<evidence type="ECO:0008006" key="4">
    <source>
        <dbReference type="Google" id="ProtNLM"/>
    </source>
</evidence>
<dbReference type="EMBL" id="LR999453">
    <property type="protein sequence ID" value="CAE5979846.1"/>
    <property type="molecule type" value="Genomic_DNA"/>
</dbReference>
<evidence type="ECO:0000313" key="3">
    <source>
        <dbReference type="Proteomes" id="UP000682877"/>
    </source>
</evidence>